<reference evidence="2 3" key="1">
    <citation type="journal article" date="2018" name="BMC Genomics">
        <title>Comparative genome analyses reveal sequence features reflecting distinct modes of host-adaptation between dicot and monocot powdery mildew.</title>
        <authorList>
            <person name="Wu Y."/>
            <person name="Ma X."/>
            <person name="Pan Z."/>
            <person name="Kale S.D."/>
            <person name="Song Y."/>
            <person name="King H."/>
            <person name="Zhang Q."/>
            <person name="Presley C."/>
            <person name="Deng X."/>
            <person name="Wei C.I."/>
            <person name="Xiao S."/>
        </authorList>
    </citation>
    <scope>NUCLEOTIDE SEQUENCE [LARGE SCALE GENOMIC DNA]</scope>
    <source>
        <strain evidence="2">UMSG3</strain>
    </source>
</reference>
<dbReference type="InterPro" id="IPR039931">
    <property type="entry name" value="EEIG1/2-like"/>
</dbReference>
<dbReference type="InterPro" id="IPR019448">
    <property type="entry name" value="NT-C2"/>
</dbReference>
<dbReference type="Pfam" id="PF10358">
    <property type="entry name" value="NT-C2"/>
    <property type="match status" value="1"/>
</dbReference>
<dbReference type="PANTHER" id="PTHR21456:SF1">
    <property type="entry name" value="C2 NT-TYPE DOMAIN-CONTAINING PROTEIN"/>
    <property type="match status" value="1"/>
</dbReference>
<dbReference type="PANTHER" id="PTHR21456">
    <property type="entry name" value="FAMILY WITH SEQUENCE SIMILARITY 102"/>
    <property type="match status" value="1"/>
</dbReference>
<dbReference type="STRING" id="62708.A0A420IFA9"/>
<organism evidence="2 3">
    <name type="scientific">Golovinomyces cichoracearum</name>
    <dbReference type="NCBI Taxonomy" id="62708"/>
    <lineage>
        <taxon>Eukaryota</taxon>
        <taxon>Fungi</taxon>
        <taxon>Dikarya</taxon>
        <taxon>Ascomycota</taxon>
        <taxon>Pezizomycotina</taxon>
        <taxon>Leotiomycetes</taxon>
        <taxon>Erysiphales</taxon>
        <taxon>Erysiphaceae</taxon>
        <taxon>Golovinomyces</taxon>
    </lineage>
</organism>
<dbReference type="PROSITE" id="PS51840">
    <property type="entry name" value="C2_NT"/>
    <property type="match status" value="1"/>
</dbReference>
<proteinExistence type="predicted"/>
<accession>A0A420IFA9</accession>
<sequence length="370" mass="41891">MGKYEAHSPAALTMNQLRNAIKGAELTESNSPSSTFILRWGLIIYDLINVPLVTGTSFVKWHVPSSTANEHRGRTDRAPIKAHKVVWKYERIIQLRLVIDKNNNLQDCLINFEVVQDCSTPSKVDKIILGKIELNLAEYTNESEFGSYDDDSVLRRYLMQDSKINSTLKIGIWMKQVDGERNYKAPQLKTAMVFGGITGIVVGEQEGNEDVCHIPTTNRPRDQGEIQDLYRQILAASWASYDGELDADECIENIFNGGDLWLFDEKVKTDDLEIPSNNIRKSIFSRHGRSPSAANMKSGEDILPRAVSYNLSDNCDMTEKLSNTGKEIYRELFDEGSGASRIKFQNLHDSDESTEKDDLIAWKIWQDSET</sequence>
<evidence type="ECO:0000313" key="2">
    <source>
        <dbReference type="EMBL" id="RKF73223.1"/>
    </source>
</evidence>
<name>A0A420IFA9_9PEZI</name>
<comment type="caution">
    <text evidence="2">The sequence shown here is derived from an EMBL/GenBank/DDBJ whole genome shotgun (WGS) entry which is preliminary data.</text>
</comment>
<dbReference type="AlphaFoldDB" id="A0A420IFA9"/>
<keyword evidence="3" id="KW-1185">Reference proteome</keyword>
<evidence type="ECO:0000313" key="3">
    <source>
        <dbReference type="Proteomes" id="UP000283383"/>
    </source>
</evidence>
<protein>
    <recommendedName>
        <fullName evidence="1">C2 NT-type domain-containing protein</fullName>
    </recommendedName>
</protein>
<gene>
    <name evidence="2" type="ORF">GcM3_095014</name>
</gene>
<dbReference type="EMBL" id="MCBQ01009528">
    <property type="protein sequence ID" value="RKF73223.1"/>
    <property type="molecule type" value="Genomic_DNA"/>
</dbReference>
<evidence type="ECO:0000259" key="1">
    <source>
        <dbReference type="PROSITE" id="PS51840"/>
    </source>
</evidence>
<dbReference type="Proteomes" id="UP000283383">
    <property type="component" value="Unassembled WGS sequence"/>
</dbReference>
<feature type="domain" description="C2 NT-type" evidence="1">
    <location>
        <begin position="28"/>
        <end position="176"/>
    </location>
</feature>